<reference evidence="2" key="1">
    <citation type="submission" date="2021-02" db="EMBL/GenBank/DDBJ databases">
        <authorList>
            <person name="Nowell W R."/>
        </authorList>
    </citation>
    <scope>NUCLEOTIDE SEQUENCE</scope>
</reference>
<keyword evidence="1" id="KW-0812">Transmembrane</keyword>
<evidence type="ECO:0000313" key="2">
    <source>
        <dbReference type="EMBL" id="CAF0773277.1"/>
    </source>
</evidence>
<protein>
    <submittedName>
        <fullName evidence="2">Uncharacterized protein</fullName>
    </submittedName>
</protein>
<dbReference type="AlphaFoldDB" id="A0A813QUR3"/>
<organism evidence="2 3">
    <name type="scientific">Rotaria sordida</name>
    <dbReference type="NCBI Taxonomy" id="392033"/>
    <lineage>
        <taxon>Eukaryota</taxon>
        <taxon>Metazoa</taxon>
        <taxon>Spiralia</taxon>
        <taxon>Gnathifera</taxon>
        <taxon>Rotifera</taxon>
        <taxon>Eurotatoria</taxon>
        <taxon>Bdelloidea</taxon>
        <taxon>Philodinida</taxon>
        <taxon>Philodinidae</taxon>
        <taxon>Rotaria</taxon>
    </lineage>
</organism>
<name>A0A813QUR3_9BILA</name>
<proteinExistence type="predicted"/>
<gene>
    <name evidence="2" type="ORF">ZHD862_LOCUS974</name>
</gene>
<keyword evidence="1" id="KW-1133">Transmembrane helix</keyword>
<comment type="caution">
    <text evidence="2">The sequence shown here is derived from an EMBL/GenBank/DDBJ whole genome shotgun (WGS) entry which is preliminary data.</text>
</comment>
<evidence type="ECO:0000313" key="3">
    <source>
        <dbReference type="Proteomes" id="UP000663864"/>
    </source>
</evidence>
<dbReference type="Proteomes" id="UP000663864">
    <property type="component" value="Unassembled WGS sequence"/>
</dbReference>
<sequence length="78" mass="8829">MKLQTILLKAASKSSFISKPFCIAPMCMNSAFLEYLSAILHGKIMEEVFVRSTSEIFKPIAGFSCCVLFIFIQYLFFS</sequence>
<dbReference type="EMBL" id="CAJNOT010000015">
    <property type="protein sequence ID" value="CAF0773277.1"/>
    <property type="molecule type" value="Genomic_DNA"/>
</dbReference>
<feature type="transmembrane region" description="Helical" evidence="1">
    <location>
        <begin position="60"/>
        <end position="77"/>
    </location>
</feature>
<accession>A0A813QUR3</accession>
<evidence type="ECO:0000256" key="1">
    <source>
        <dbReference type="SAM" id="Phobius"/>
    </source>
</evidence>
<keyword evidence="1" id="KW-0472">Membrane</keyword>